<keyword evidence="1" id="KW-1133">Transmembrane helix</keyword>
<feature type="transmembrane region" description="Helical" evidence="1">
    <location>
        <begin position="28"/>
        <end position="49"/>
    </location>
</feature>
<proteinExistence type="predicted"/>
<dbReference type="InterPro" id="IPR021279">
    <property type="entry name" value="DUF2721"/>
</dbReference>
<organism evidence="2 3">
    <name type="scientific">Allopontixanthobacter confluentis</name>
    <dbReference type="NCBI Taxonomy" id="1849021"/>
    <lineage>
        <taxon>Bacteria</taxon>
        <taxon>Pseudomonadati</taxon>
        <taxon>Pseudomonadota</taxon>
        <taxon>Alphaproteobacteria</taxon>
        <taxon>Sphingomonadales</taxon>
        <taxon>Erythrobacteraceae</taxon>
        <taxon>Allopontixanthobacter</taxon>
    </lineage>
</organism>
<feature type="transmembrane region" description="Helical" evidence="1">
    <location>
        <begin position="122"/>
        <end position="144"/>
    </location>
</feature>
<keyword evidence="1" id="KW-0472">Membrane</keyword>
<dbReference type="RefSeq" id="WP_160599469.1">
    <property type="nucleotide sequence ID" value="NZ_WTYU01000001.1"/>
</dbReference>
<reference evidence="2 3" key="1">
    <citation type="submission" date="2019-12" db="EMBL/GenBank/DDBJ databases">
        <title>Genomic-based taxomic classification of the family Erythrobacteraceae.</title>
        <authorList>
            <person name="Xu L."/>
        </authorList>
    </citation>
    <scope>NUCLEOTIDE SEQUENCE [LARGE SCALE GENOMIC DNA]</scope>
    <source>
        <strain evidence="2 3">KCTC 52259</strain>
    </source>
</reference>
<feature type="transmembrane region" description="Helical" evidence="1">
    <location>
        <begin position="92"/>
        <end position="116"/>
    </location>
</feature>
<keyword evidence="1" id="KW-0812">Transmembrane</keyword>
<dbReference type="Proteomes" id="UP000473531">
    <property type="component" value="Unassembled WGS sequence"/>
</dbReference>
<keyword evidence="3" id="KW-1185">Reference proteome</keyword>
<name>A0A6L7GCX1_9SPHN</name>
<dbReference type="Pfam" id="PF11026">
    <property type="entry name" value="DUF2721"/>
    <property type="match status" value="1"/>
</dbReference>
<evidence type="ECO:0000313" key="2">
    <source>
        <dbReference type="EMBL" id="MXP13355.1"/>
    </source>
</evidence>
<gene>
    <name evidence="2" type="ORF">GRI44_01120</name>
</gene>
<protein>
    <submittedName>
        <fullName evidence="2">DUF2721 domain-containing protein</fullName>
    </submittedName>
</protein>
<sequence>MFDLLATEPSLATELIERTSSSLRVQGIVQLSLAPVFLLAAIGAVLNVMNARLMWIVDGIDLLENAMHNGTAGIDAEQMPALRRRQDYAQNAVNLCTASALTICLIVSALFISAFIKPQIGTFVAICWIVTMALLFVGLLFFVLETRIATSSARDRRKLSRKILRQHQQTASSQSDNPDSEA</sequence>
<dbReference type="EMBL" id="WTYU01000001">
    <property type="protein sequence ID" value="MXP13355.1"/>
    <property type="molecule type" value="Genomic_DNA"/>
</dbReference>
<evidence type="ECO:0000256" key="1">
    <source>
        <dbReference type="SAM" id="Phobius"/>
    </source>
</evidence>
<comment type="caution">
    <text evidence="2">The sequence shown here is derived from an EMBL/GenBank/DDBJ whole genome shotgun (WGS) entry which is preliminary data.</text>
</comment>
<dbReference type="OrthoDB" id="5396182at2"/>
<dbReference type="AlphaFoldDB" id="A0A6L7GCX1"/>
<evidence type="ECO:0000313" key="3">
    <source>
        <dbReference type="Proteomes" id="UP000473531"/>
    </source>
</evidence>
<accession>A0A6L7GCX1</accession>